<dbReference type="EMBL" id="JACCFH010000001">
    <property type="protein sequence ID" value="NYG33625.1"/>
    <property type="molecule type" value="Genomic_DNA"/>
</dbReference>
<reference evidence="2 3" key="1">
    <citation type="submission" date="2020-07" db="EMBL/GenBank/DDBJ databases">
        <title>Genomic Encyclopedia of Archaeal and Bacterial Type Strains, Phase II (KMG-II): from individual species to whole genera.</title>
        <authorList>
            <person name="Goeker M."/>
        </authorList>
    </citation>
    <scope>NUCLEOTIDE SEQUENCE [LARGE SCALE GENOMIC DNA]</scope>
    <source>
        <strain evidence="2 3">DSM 21226</strain>
    </source>
</reference>
<gene>
    <name evidence="2" type="ORF">BDD16_002611</name>
</gene>
<keyword evidence="3" id="KW-1185">Reference proteome</keyword>
<evidence type="ECO:0000259" key="1">
    <source>
        <dbReference type="Pfam" id="PF12973"/>
    </source>
</evidence>
<name>A0A7Y9QY25_9BURK</name>
<evidence type="ECO:0000313" key="2">
    <source>
        <dbReference type="EMBL" id="NYG33625.1"/>
    </source>
</evidence>
<comment type="caution">
    <text evidence="2">The sequence shown here is derived from an EMBL/GenBank/DDBJ whole genome shotgun (WGS) entry which is preliminary data.</text>
</comment>
<protein>
    <recommendedName>
        <fullName evidence="1">ChrR-like cupin domain-containing protein</fullName>
    </recommendedName>
</protein>
<dbReference type="InterPro" id="IPR025979">
    <property type="entry name" value="ChrR-like_cupin_dom"/>
</dbReference>
<proteinExistence type="predicted"/>
<dbReference type="SUPFAM" id="SSF51182">
    <property type="entry name" value="RmlC-like cupins"/>
    <property type="match status" value="1"/>
</dbReference>
<dbReference type="Proteomes" id="UP000518288">
    <property type="component" value="Unassembled WGS sequence"/>
</dbReference>
<feature type="domain" description="ChrR-like cupin" evidence="1">
    <location>
        <begin position="186"/>
        <end position="276"/>
    </location>
</feature>
<accession>A0A7Y9QY25</accession>
<organism evidence="2 3">
    <name type="scientific">Sphaerotilus montanus</name>
    <dbReference type="NCBI Taxonomy" id="522889"/>
    <lineage>
        <taxon>Bacteria</taxon>
        <taxon>Pseudomonadati</taxon>
        <taxon>Pseudomonadota</taxon>
        <taxon>Betaproteobacteria</taxon>
        <taxon>Burkholderiales</taxon>
        <taxon>Sphaerotilaceae</taxon>
        <taxon>Sphaerotilus</taxon>
    </lineage>
</organism>
<evidence type="ECO:0000313" key="3">
    <source>
        <dbReference type="Proteomes" id="UP000518288"/>
    </source>
</evidence>
<sequence length="288" mass="31660">MNPTPKNELLPIGRPPALVDHDFELLLQEPFASAWETPAPPASLRERLAQRLAASSAVSAPMTTRRHRRLPRMAVAAGVQVQDLYRAASDRALRPGEPLRARLLELASGATVPVQVLDDGAAAGRCHRELLVLSGRVELAGQTLSQRDYHVLPSGQPTPTLHAAEHTLLFWRESALEALPGEAAHTVFDASAGWPELAPGIRRRILWQRGTQAAMLYHAEPGAMLPRHDHGHDEECLMLQGELFLDDVLLQTFDYQLAPAGSEHIVTQTDTGVVIYAHGDIELHFLRM</sequence>
<dbReference type="InterPro" id="IPR014710">
    <property type="entry name" value="RmlC-like_jellyroll"/>
</dbReference>
<dbReference type="AlphaFoldDB" id="A0A7Y9QY25"/>
<dbReference type="InterPro" id="IPR011051">
    <property type="entry name" value="RmlC_Cupin_sf"/>
</dbReference>
<dbReference type="Gene3D" id="2.60.120.10">
    <property type="entry name" value="Jelly Rolls"/>
    <property type="match status" value="2"/>
</dbReference>
<dbReference type="RefSeq" id="WP_179634368.1">
    <property type="nucleotide sequence ID" value="NZ_JACCFH010000001.1"/>
</dbReference>
<dbReference type="Pfam" id="PF12973">
    <property type="entry name" value="Cupin_7"/>
    <property type="match status" value="1"/>
</dbReference>